<dbReference type="EMBL" id="JAHXZJ010002609">
    <property type="protein sequence ID" value="KAH0540291.1"/>
    <property type="molecule type" value="Genomic_DNA"/>
</dbReference>
<organism evidence="2 3">
    <name type="scientific">Cotesia glomerata</name>
    <name type="common">Lepidopteran parasitic wasp</name>
    <name type="synonym">Apanteles glomeratus</name>
    <dbReference type="NCBI Taxonomy" id="32391"/>
    <lineage>
        <taxon>Eukaryota</taxon>
        <taxon>Metazoa</taxon>
        <taxon>Ecdysozoa</taxon>
        <taxon>Arthropoda</taxon>
        <taxon>Hexapoda</taxon>
        <taxon>Insecta</taxon>
        <taxon>Pterygota</taxon>
        <taxon>Neoptera</taxon>
        <taxon>Endopterygota</taxon>
        <taxon>Hymenoptera</taxon>
        <taxon>Apocrita</taxon>
        <taxon>Ichneumonoidea</taxon>
        <taxon>Braconidae</taxon>
        <taxon>Microgastrinae</taxon>
        <taxon>Cotesia</taxon>
    </lineage>
</organism>
<name>A0AAV7I4Z3_COTGL</name>
<dbReference type="AlphaFoldDB" id="A0AAV7I4Z3"/>
<evidence type="ECO:0000256" key="1">
    <source>
        <dbReference type="SAM" id="MobiDB-lite"/>
    </source>
</evidence>
<comment type="caution">
    <text evidence="2">The sequence shown here is derived from an EMBL/GenBank/DDBJ whole genome shotgun (WGS) entry which is preliminary data.</text>
</comment>
<protein>
    <submittedName>
        <fullName evidence="2">Uncharacterized protein</fullName>
    </submittedName>
</protein>
<accession>A0AAV7I4Z3</accession>
<proteinExistence type="predicted"/>
<evidence type="ECO:0000313" key="3">
    <source>
        <dbReference type="Proteomes" id="UP000826195"/>
    </source>
</evidence>
<reference evidence="2 3" key="1">
    <citation type="journal article" date="2021" name="J. Hered.">
        <title>A chromosome-level genome assembly of the parasitoid wasp, Cotesia glomerata (Hymenoptera: Braconidae).</title>
        <authorList>
            <person name="Pinto B.J."/>
            <person name="Weis J.J."/>
            <person name="Gamble T."/>
            <person name="Ode P.J."/>
            <person name="Paul R."/>
            <person name="Zaspel J.M."/>
        </authorList>
    </citation>
    <scope>NUCLEOTIDE SEQUENCE [LARGE SCALE GENOMIC DNA]</scope>
    <source>
        <strain evidence="2">CgM1</strain>
    </source>
</reference>
<evidence type="ECO:0000313" key="2">
    <source>
        <dbReference type="EMBL" id="KAH0540291.1"/>
    </source>
</evidence>
<feature type="region of interest" description="Disordered" evidence="1">
    <location>
        <begin position="116"/>
        <end position="150"/>
    </location>
</feature>
<keyword evidence="3" id="KW-1185">Reference proteome</keyword>
<gene>
    <name evidence="2" type="ORF">KQX54_015631</name>
</gene>
<dbReference type="Proteomes" id="UP000826195">
    <property type="component" value="Unassembled WGS sequence"/>
</dbReference>
<sequence>MSSESKNQHVYLVGFQSSALNKRKLPSQRQVLSVFFYNLNFLKQSVRESARNVLNEVNDIWSLTGIPVIKSCNAISKILDQIFDLALQKSFNQLTETQKEFLSNERRAHRSSPIIFETNSQTDSDEELTRSFSGLSTSTGSKSFPSSGELKREISNFENELPSRLRPKKKKNVIDQKLVATLDRTQTSDRMAAYLA</sequence>
<feature type="compositionally biased region" description="Low complexity" evidence="1">
    <location>
        <begin position="136"/>
        <end position="148"/>
    </location>
</feature>